<evidence type="ECO:0000313" key="2">
    <source>
        <dbReference type="EMBL" id="VDP69050.1"/>
    </source>
</evidence>
<evidence type="ECO:0000313" key="3">
    <source>
        <dbReference type="Proteomes" id="UP000269396"/>
    </source>
</evidence>
<feature type="compositionally biased region" description="Low complexity" evidence="1">
    <location>
        <begin position="307"/>
        <end position="336"/>
    </location>
</feature>
<organism evidence="2 3">
    <name type="scientific">Schistosoma mattheei</name>
    <dbReference type="NCBI Taxonomy" id="31246"/>
    <lineage>
        <taxon>Eukaryota</taxon>
        <taxon>Metazoa</taxon>
        <taxon>Spiralia</taxon>
        <taxon>Lophotrochozoa</taxon>
        <taxon>Platyhelminthes</taxon>
        <taxon>Trematoda</taxon>
        <taxon>Digenea</taxon>
        <taxon>Strigeidida</taxon>
        <taxon>Schistosomatoidea</taxon>
        <taxon>Schistosomatidae</taxon>
        <taxon>Schistosoma</taxon>
    </lineage>
</organism>
<protein>
    <submittedName>
        <fullName evidence="2">Uncharacterized protein</fullName>
    </submittedName>
</protein>
<sequence length="336" mass="38294">MCSVPKNHKSFSNNKILFTSNEQLSNTQCLAPFSCKQCQNLIKSVKPYCHHNDSYFSSYITKQQKACVQCITSPMSNATHITDFNNLLLPTYFSKNQFKDGIYSDPNYLLNDGLLFSSENDRALTKNKSNYHYNLYRSNDQQHCHHRQQSRRQQHQSSDMFYCPPNDHKLSSEMLTTNLSSPCYKKVLLNDDDEDKIEKKPICCPYASCSQQTLIQPSLSSAISLVHLKNTDDLRVTFNHNDISIRSSHAAVTEEQYATRLMKLSNKRYDDKDRLHDTVYLPLLLTLQDNVSDQYHHNMSSSFTGKSDLSSDSTNYSSSSSSSSTNFSSPLSSASN</sequence>
<accession>A0A3P8FSR3</accession>
<keyword evidence="3" id="KW-1185">Reference proteome</keyword>
<dbReference type="EMBL" id="UZAL01036073">
    <property type="protein sequence ID" value="VDP69050.1"/>
    <property type="molecule type" value="Genomic_DNA"/>
</dbReference>
<gene>
    <name evidence="2" type="ORF">SMTD_LOCUS15609</name>
</gene>
<dbReference type="Proteomes" id="UP000269396">
    <property type="component" value="Unassembled WGS sequence"/>
</dbReference>
<feature type="region of interest" description="Disordered" evidence="1">
    <location>
        <begin position="302"/>
        <end position="336"/>
    </location>
</feature>
<evidence type="ECO:0000256" key="1">
    <source>
        <dbReference type="SAM" id="MobiDB-lite"/>
    </source>
</evidence>
<name>A0A3P8FSR3_9TREM</name>
<proteinExistence type="predicted"/>
<dbReference type="AlphaFoldDB" id="A0A3P8FSR3"/>
<reference evidence="2 3" key="1">
    <citation type="submission" date="2018-11" db="EMBL/GenBank/DDBJ databases">
        <authorList>
            <consortium name="Pathogen Informatics"/>
        </authorList>
    </citation>
    <scope>NUCLEOTIDE SEQUENCE [LARGE SCALE GENOMIC DNA]</scope>
    <source>
        <strain>Denwood</strain>
        <strain evidence="3">Zambia</strain>
    </source>
</reference>